<dbReference type="PIRSF" id="PIRSF016184">
    <property type="entry name" value="PhzC_PhzF"/>
    <property type="match status" value="1"/>
</dbReference>
<comment type="similarity">
    <text evidence="1">Belongs to the PhzF family.</text>
</comment>
<reference evidence="4 5" key="1">
    <citation type="journal article" date="2011" name="J. Bacteriol.">
        <title>Genome sequence of Chthoniobacter flavus Ellin428, an aerobic heterotrophic soil bacterium.</title>
        <authorList>
            <person name="Kant R."/>
            <person name="van Passel M.W."/>
            <person name="Palva A."/>
            <person name="Lucas S."/>
            <person name="Lapidus A."/>
            <person name="Glavina Del Rio T."/>
            <person name="Dalin E."/>
            <person name="Tice H."/>
            <person name="Bruce D."/>
            <person name="Goodwin L."/>
            <person name="Pitluck S."/>
            <person name="Larimer F.W."/>
            <person name="Land M.L."/>
            <person name="Hauser L."/>
            <person name="Sangwan P."/>
            <person name="de Vos W.M."/>
            <person name="Janssen P.H."/>
            <person name="Smidt H."/>
        </authorList>
    </citation>
    <scope>NUCLEOTIDE SEQUENCE [LARGE SCALE GENOMIC DNA]</scope>
    <source>
        <strain evidence="4 5">Ellin428</strain>
    </source>
</reference>
<protein>
    <submittedName>
        <fullName evidence="4">Phenazine biosynthesis protein PhzF family</fullName>
    </submittedName>
</protein>
<dbReference type="Proteomes" id="UP000005824">
    <property type="component" value="Unassembled WGS sequence"/>
</dbReference>
<organism evidence="4 5">
    <name type="scientific">Chthoniobacter flavus Ellin428</name>
    <dbReference type="NCBI Taxonomy" id="497964"/>
    <lineage>
        <taxon>Bacteria</taxon>
        <taxon>Pseudomonadati</taxon>
        <taxon>Verrucomicrobiota</taxon>
        <taxon>Spartobacteria</taxon>
        <taxon>Chthoniobacterales</taxon>
        <taxon>Chthoniobacteraceae</taxon>
        <taxon>Chthoniobacter</taxon>
    </lineage>
</organism>
<evidence type="ECO:0000256" key="3">
    <source>
        <dbReference type="PIRSR" id="PIRSR016184-1"/>
    </source>
</evidence>
<dbReference type="FunCoup" id="B4D0L7">
    <property type="interactions" value="393"/>
</dbReference>
<comment type="caution">
    <text evidence="4">The sequence shown here is derived from an EMBL/GenBank/DDBJ whole genome shotgun (WGS) entry which is preliminary data.</text>
</comment>
<evidence type="ECO:0000256" key="2">
    <source>
        <dbReference type="ARBA" id="ARBA00023235"/>
    </source>
</evidence>
<evidence type="ECO:0000313" key="4">
    <source>
        <dbReference type="EMBL" id="EDY19879.1"/>
    </source>
</evidence>
<evidence type="ECO:0000313" key="5">
    <source>
        <dbReference type="Proteomes" id="UP000005824"/>
    </source>
</evidence>
<keyword evidence="2" id="KW-0413">Isomerase</keyword>
<feature type="active site" evidence="3">
    <location>
        <position position="62"/>
    </location>
</feature>
<proteinExistence type="inferred from homology"/>
<dbReference type="STRING" id="497964.CfE428DRAFT_2468"/>
<dbReference type="GO" id="GO:0016853">
    <property type="term" value="F:isomerase activity"/>
    <property type="evidence" value="ECO:0007669"/>
    <property type="project" value="UniProtKB-KW"/>
</dbReference>
<dbReference type="PANTHER" id="PTHR13774:SF17">
    <property type="entry name" value="PHENAZINE BIOSYNTHESIS-LIKE DOMAIN-CONTAINING PROTEIN"/>
    <property type="match status" value="1"/>
</dbReference>
<gene>
    <name evidence="4" type="ORF">CfE428DRAFT_2468</name>
</gene>
<accession>B4D0L7</accession>
<dbReference type="Gene3D" id="3.10.310.10">
    <property type="entry name" value="Diaminopimelate Epimerase, Chain A, domain 1"/>
    <property type="match status" value="2"/>
</dbReference>
<dbReference type="SUPFAM" id="SSF54506">
    <property type="entry name" value="Diaminopimelate epimerase-like"/>
    <property type="match status" value="1"/>
</dbReference>
<evidence type="ECO:0000256" key="1">
    <source>
        <dbReference type="ARBA" id="ARBA00008270"/>
    </source>
</evidence>
<dbReference type="RefSeq" id="WP_006979793.1">
    <property type="nucleotide sequence ID" value="NZ_ABVL01000006.1"/>
</dbReference>
<dbReference type="PANTHER" id="PTHR13774">
    <property type="entry name" value="PHENAZINE BIOSYNTHESIS PROTEIN"/>
    <property type="match status" value="1"/>
</dbReference>
<dbReference type="EMBL" id="ABVL01000006">
    <property type="protein sequence ID" value="EDY19879.1"/>
    <property type="molecule type" value="Genomic_DNA"/>
</dbReference>
<dbReference type="InParanoid" id="B4D0L7"/>
<dbReference type="Pfam" id="PF02567">
    <property type="entry name" value="PhzC-PhzF"/>
    <property type="match status" value="1"/>
</dbReference>
<name>B4D0L7_9BACT</name>
<keyword evidence="5" id="KW-1185">Reference proteome</keyword>
<dbReference type="eggNOG" id="COG0384">
    <property type="taxonomic scope" value="Bacteria"/>
</dbReference>
<dbReference type="NCBIfam" id="TIGR00654">
    <property type="entry name" value="PhzF_family"/>
    <property type="match status" value="1"/>
</dbReference>
<dbReference type="AlphaFoldDB" id="B4D0L7"/>
<sequence>MPFPLSTWERICHSRHVKLSYFQVDAFTKRVFGGNPAGVCPLDEWLPDDVLQHIAGENNLSETAFFVGRDGNYDLRWLTPTVEVDLCGHATLAAAHVIFRELGYRGEKIRFQTRIGELGASQDGDLITLDFPSWAAKRCDQIPAAITGALGWVPRELLKTRDYLAVFGNEEEILSLKPDPKELERLDCLGVICTAPGTDCDFVSRFFAPGAGVPEDPVTGSAHSTLIPYWSARLGKKKLLARQLSQRRGELFCEDRGERVGIGGHAALYSRAQLEVA</sequence>
<dbReference type="GO" id="GO:0005737">
    <property type="term" value="C:cytoplasm"/>
    <property type="evidence" value="ECO:0007669"/>
    <property type="project" value="TreeGrafter"/>
</dbReference>
<dbReference type="InterPro" id="IPR003719">
    <property type="entry name" value="Phenazine_PhzF-like"/>
</dbReference>